<dbReference type="EMBL" id="BGZK01001081">
    <property type="protein sequence ID" value="GBP70616.1"/>
    <property type="molecule type" value="Genomic_DNA"/>
</dbReference>
<proteinExistence type="predicted"/>
<evidence type="ECO:0000313" key="2">
    <source>
        <dbReference type="EMBL" id="GBP70616.1"/>
    </source>
</evidence>
<feature type="signal peptide" evidence="1">
    <location>
        <begin position="1"/>
        <end position="26"/>
    </location>
</feature>
<keyword evidence="1" id="KW-0732">Signal</keyword>
<evidence type="ECO:0000256" key="1">
    <source>
        <dbReference type="SAM" id="SignalP"/>
    </source>
</evidence>
<comment type="caution">
    <text evidence="2">The sequence shown here is derived from an EMBL/GenBank/DDBJ whole genome shotgun (WGS) entry which is preliminary data.</text>
</comment>
<sequence>MLMIDWLLKSALCVALLAPPRVVVMARGHTQDQSSPRANTLYDDADDIQRQLDNEAKERLRQLVRVHTSRDRHELRLLNFFVYRRDQVSPWGVTYRGTALLVRKDAIHGGLELPDFIAIRTIGSKDELHWNRAATDRGLSPPWLPLLLL</sequence>
<protein>
    <submittedName>
        <fullName evidence="2">Uncharacterized protein</fullName>
    </submittedName>
</protein>
<reference evidence="2 3" key="1">
    <citation type="journal article" date="2019" name="Commun. Biol.">
        <title>The bagworm genome reveals a unique fibroin gene that provides high tensile strength.</title>
        <authorList>
            <person name="Kono N."/>
            <person name="Nakamura H."/>
            <person name="Ohtoshi R."/>
            <person name="Tomita M."/>
            <person name="Numata K."/>
            <person name="Arakawa K."/>
        </authorList>
    </citation>
    <scope>NUCLEOTIDE SEQUENCE [LARGE SCALE GENOMIC DNA]</scope>
</reference>
<organism evidence="2 3">
    <name type="scientific">Eumeta variegata</name>
    <name type="common">Bagworm moth</name>
    <name type="synonym">Eumeta japonica</name>
    <dbReference type="NCBI Taxonomy" id="151549"/>
    <lineage>
        <taxon>Eukaryota</taxon>
        <taxon>Metazoa</taxon>
        <taxon>Ecdysozoa</taxon>
        <taxon>Arthropoda</taxon>
        <taxon>Hexapoda</taxon>
        <taxon>Insecta</taxon>
        <taxon>Pterygota</taxon>
        <taxon>Neoptera</taxon>
        <taxon>Endopterygota</taxon>
        <taxon>Lepidoptera</taxon>
        <taxon>Glossata</taxon>
        <taxon>Ditrysia</taxon>
        <taxon>Tineoidea</taxon>
        <taxon>Psychidae</taxon>
        <taxon>Oiketicinae</taxon>
        <taxon>Eumeta</taxon>
    </lineage>
</organism>
<dbReference type="AlphaFoldDB" id="A0A4C1Y405"/>
<accession>A0A4C1Y405</accession>
<dbReference type="Proteomes" id="UP000299102">
    <property type="component" value="Unassembled WGS sequence"/>
</dbReference>
<keyword evidence="3" id="KW-1185">Reference proteome</keyword>
<feature type="chain" id="PRO_5020023858" evidence="1">
    <location>
        <begin position="27"/>
        <end position="149"/>
    </location>
</feature>
<evidence type="ECO:0000313" key="3">
    <source>
        <dbReference type="Proteomes" id="UP000299102"/>
    </source>
</evidence>
<name>A0A4C1Y405_EUMVA</name>
<dbReference type="OrthoDB" id="429145at2759"/>
<gene>
    <name evidence="2" type="ORF">EVAR_98196_1</name>
</gene>